<evidence type="ECO:0000256" key="4">
    <source>
        <dbReference type="ARBA" id="ARBA00022630"/>
    </source>
</evidence>
<name>A0ABV2TG94_9RHOO</name>
<feature type="domain" description="FAD-binding" evidence="8">
    <location>
        <begin position="8"/>
        <end position="329"/>
    </location>
</feature>
<evidence type="ECO:0000256" key="3">
    <source>
        <dbReference type="ARBA" id="ARBA00005349"/>
    </source>
</evidence>
<dbReference type="InterPro" id="IPR010971">
    <property type="entry name" value="UbiH/COQ6"/>
</dbReference>
<evidence type="ECO:0000313" key="9">
    <source>
        <dbReference type="EMBL" id="MET7012947.1"/>
    </source>
</evidence>
<comment type="pathway">
    <text evidence="2">Cofactor biosynthesis; ubiquinone biosynthesis.</text>
</comment>
<dbReference type="PANTHER" id="PTHR43876:SF7">
    <property type="entry name" value="UBIQUINONE BIOSYNTHESIS MONOOXYGENASE COQ6, MITOCHONDRIAL"/>
    <property type="match status" value="1"/>
</dbReference>
<dbReference type="PANTHER" id="PTHR43876">
    <property type="entry name" value="UBIQUINONE BIOSYNTHESIS MONOOXYGENASE COQ6, MITOCHONDRIAL"/>
    <property type="match status" value="1"/>
</dbReference>
<proteinExistence type="inferred from homology"/>
<evidence type="ECO:0000256" key="6">
    <source>
        <dbReference type="ARBA" id="ARBA00023002"/>
    </source>
</evidence>
<keyword evidence="5" id="KW-0274">FAD</keyword>
<dbReference type="InterPro" id="IPR036188">
    <property type="entry name" value="FAD/NAD-bd_sf"/>
</dbReference>
<dbReference type="SUPFAM" id="SSF51905">
    <property type="entry name" value="FAD/NAD(P)-binding domain"/>
    <property type="match status" value="1"/>
</dbReference>
<organism evidence="9 10">
    <name type="scientific">Uliginosibacterium flavum</name>
    <dbReference type="NCBI Taxonomy" id="1396831"/>
    <lineage>
        <taxon>Bacteria</taxon>
        <taxon>Pseudomonadati</taxon>
        <taxon>Pseudomonadota</taxon>
        <taxon>Betaproteobacteria</taxon>
        <taxon>Rhodocyclales</taxon>
        <taxon>Zoogloeaceae</taxon>
        <taxon>Uliginosibacterium</taxon>
    </lineage>
</organism>
<evidence type="ECO:0000313" key="10">
    <source>
        <dbReference type="Proteomes" id="UP001549691"/>
    </source>
</evidence>
<dbReference type="InterPro" id="IPR051205">
    <property type="entry name" value="UbiH/COQ6_monooxygenase"/>
</dbReference>
<dbReference type="EMBL" id="JBEWZI010000002">
    <property type="protein sequence ID" value="MET7012947.1"/>
    <property type="molecule type" value="Genomic_DNA"/>
</dbReference>
<dbReference type="Pfam" id="PF01494">
    <property type="entry name" value="FAD_binding_3"/>
    <property type="match status" value="1"/>
</dbReference>
<comment type="similarity">
    <text evidence="3">Belongs to the UbiH/COQ6 family.</text>
</comment>
<dbReference type="NCBIfam" id="TIGR01988">
    <property type="entry name" value="Ubi-OHases"/>
    <property type="match status" value="1"/>
</dbReference>
<accession>A0ABV2TG94</accession>
<comment type="caution">
    <text evidence="9">The sequence shown here is derived from an EMBL/GenBank/DDBJ whole genome shotgun (WGS) entry which is preliminary data.</text>
</comment>
<keyword evidence="10" id="KW-1185">Reference proteome</keyword>
<dbReference type="Gene3D" id="3.50.50.60">
    <property type="entry name" value="FAD/NAD(P)-binding domain"/>
    <property type="match status" value="2"/>
</dbReference>
<dbReference type="InterPro" id="IPR002938">
    <property type="entry name" value="FAD-bd"/>
</dbReference>
<protein>
    <submittedName>
        <fullName evidence="9">FAD-dependent monooxygenase</fullName>
    </submittedName>
</protein>
<evidence type="ECO:0000256" key="5">
    <source>
        <dbReference type="ARBA" id="ARBA00022827"/>
    </source>
</evidence>
<reference evidence="9 10" key="1">
    <citation type="submission" date="2024-07" db="EMBL/GenBank/DDBJ databases">
        <title>Uliginosibacterium flavum JJ3220;KACC:17644.</title>
        <authorList>
            <person name="Kim M.K."/>
        </authorList>
    </citation>
    <scope>NUCLEOTIDE SEQUENCE [LARGE SCALE GENOMIC DNA]</scope>
    <source>
        <strain evidence="9 10">KACC:17644</strain>
    </source>
</reference>
<evidence type="ECO:0000256" key="7">
    <source>
        <dbReference type="ARBA" id="ARBA00023033"/>
    </source>
</evidence>
<evidence type="ECO:0000259" key="8">
    <source>
        <dbReference type="Pfam" id="PF01494"/>
    </source>
</evidence>
<dbReference type="PRINTS" id="PR00420">
    <property type="entry name" value="RNGMNOXGNASE"/>
</dbReference>
<dbReference type="RefSeq" id="WP_354599410.1">
    <property type="nucleotide sequence ID" value="NZ_JBEWZI010000002.1"/>
</dbReference>
<gene>
    <name evidence="9" type="ORF">ABXR19_02020</name>
</gene>
<keyword evidence="6" id="KW-0560">Oxidoreductase</keyword>
<sequence length="384" mass="41146">MVHDASHDIAIIGAGPLGLSIALALARRGHSPRLFDARPAEAVNTDNRILALSQGSRELLELLGAWPAAHATPIRRIQISQQGHFGQTHIDATEQGLPALGYVLPARQLAAALLARVHAAGIPLEYDSNITDTHADADGATLAIRNAAGAQRSADARLIVCCEGRIPDAQATLSRDYDQHALLCRVTPAAPHANLAHERFTTDGPIALLPFGSDYAVVWTVPSTRADALMTAPDAEWIDALQAAIGPQIILGNIQDRARHALGLRMRREATGPRCVWLGNAAQTLHPVAGQGFNLALRDVWELADTLTGAPDPGTPELLAAYARSRQLDRRSAARFTDLLVRGFSNDQPLLAGLRGLGLLALETLPPLRQFVAKRMIYGARAWP</sequence>
<evidence type="ECO:0000256" key="1">
    <source>
        <dbReference type="ARBA" id="ARBA00001974"/>
    </source>
</evidence>
<keyword evidence="4" id="KW-0285">Flavoprotein</keyword>
<evidence type="ECO:0000256" key="2">
    <source>
        <dbReference type="ARBA" id="ARBA00004749"/>
    </source>
</evidence>
<comment type="cofactor">
    <cofactor evidence="1">
        <name>FAD</name>
        <dbReference type="ChEBI" id="CHEBI:57692"/>
    </cofactor>
</comment>
<dbReference type="Proteomes" id="UP001549691">
    <property type="component" value="Unassembled WGS sequence"/>
</dbReference>
<keyword evidence="7 9" id="KW-0503">Monooxygenase</keyword>
<dbReference type="GO" id="GO:0004497">
    <property type="term" value="F:monooxygenase activity"/>
    <property type="evidence" value="ECO:0007669"/>
    <property type="project" value="UniProtKB-KW"/>
</dbReference>